<dbReference type="Pfam" id="PF20434">
    <property type="entry name" value="BD-FAE"/>
    <property type="match status" value="1"/>
</dbReference>
<dbReference type="Gene3D" id="3.40.50.1820">
    <property type="entry name" value="alpha/beta hydrolase"/>
    <property type="match status" value="1"/>
</dbReference>
<dbReference type="PANTHER" id="PTHR48081">
    <property type="entry name" value="AB HYDROLASE SUPERFAMILY PROTEIN C4A8.06C"/>
    <property type="match status" value="1"/>
</dbReference>
<dbReference type="AlphaFoldDB" id="A0A6N2R2M9"/>
<name>A0A6N2R2M9_9FIRM</name>
<proteinExistence type="predicted"/>
<dbReference type="InterPro" id="IPR049492">
    <property type="entry name" value="BD-FAE-like_dom"/>
</dbReference>
<evidence type="ECO:0000313" key="3">
    <source>
        <dbReference type="EMBL" id="VYS74994.1"/>
    </source>
</evidence>
<dbReference type="PANTHER" id="PTHR48081:SF6">
    <property type="entry name" value="PEPTIDASE S9 PROLYL OLIGOPEPTIDASE CATALYTIC DOMAIN-CONTAINING PROTEIN"/>
    <property type="match status" value="1"/>
</dbReference>
<dbReference type="EMBL" id="CACRST010000006">
    <property type="protein sequence ID" value="VYS74994.1"/>
    <property type="molecule type" value="Genomic_DNA"/>
</dbReference>
<dbReference type="GO" id="GO:0046555">
    <property type="term" value="F:acetylxylan esterase activity"/>
    <property type="evidence" value="ECO:0007669"/>
    <property type="project" value="UniProtKB-EC"/>
</dbReference>
<accession>A0A6N2R2M9</accession>
<protein>
    <submittedName>
        <fullName evidence="3">Acetylxylan esterase</fullName>
        <ecNumber evidence="3">3.1.1.72</ecNumber>
    </submittedName>
</protein>
<dbReference type="InterPro" id="IPR029058">
    <property type="entry name" value="AB_hydrolase_fold"/>
</dbReference>
<dbReference type="EC" id="3.1.1.72" evidence="3"/>
<sequence length="279" mass="31502">MIHKKILIESKKDTGEEAWITTYFWEESQELYPGQVRPVILICPGGAYRMTSDREAEAIAVRFMSMGYHTAVLRYSVAPAVYPVALRQLAEAVSLLRRRSGEWMIDSNKILVMGFSAGAHLAASLGVFWNNRKIVDELAMEPEIIRPNGMILCYPVILTGEYGHEESIKNLLGSQYEKRKEELSLEKQVSSDTPRTFIWHTFEDSTVLPANSLEFVQAMVKAGVPTEYHLFPQGTHGSGLGTALTASADGRGIVPACEIWSSLCEKWLNREYPWWKKRT</sequence>
<dbReference type="RefSeq" id="WP_156352380.1">
    <property type="nucleotide sequence ID" value="NZ_CACRST010000006.1"/>
</dbReference>
<feature type="domain" description="BD-FAE-like" evidence="2">
    <location>
        <begin position="37"/>
        <end position="218"/>
    </location>
</feature>
<reference evidence="3" key="1">
    <citation type="submission" date="2019-11" db="EMBL/GenBank/DDBJ databases">
        <authorList>
            <person name="Feng L."/>
        </authorList>
    </citation>
    <scope>NUCLEOTIDE SEQUENCE</scope>
    <source>
        <strain evidence="3">BgluceraseaLFYP119</strain>
    </source>
</reference>
<organism evidence="3">
    <name type="scientific">Blautia glucerasea</name>
    <dbReference type="NCBI Taxonomy" id="536633"/>
    <lineage>
        <taxon>Bacteria</taxon>
        <taxon>Bacillati</taxon>
        <taxon>Bacillota</taxon>
        <taxon>Clostridia</taxon>
        <taxon>Lachnospirales</taxon>
        <taxon>Lachnospiraceae</taxon>
        <taxon>Blautia</taxon>
    </lineage>
</organism>
<evidence type="ECO:0000259" key="2">
    <source>
        <dbReference type="Pfam" id="PF20434"/>
    </source>
</evidence>
<keyword evidence="1 3" id="KW-0378">Hydrolase</keyword>
<gene>
    <name evidence="3" type="primary">axeA1</name>
    <name evidence="3" type="ORF">BGLFYP119_00426</name>
</gene>
<dbReference type="InterPro" id="IPR050300">
    <property type="entry name" value="GDXG_lipolytic_enzyme"/>
</dbReference>
<dbReference type="SUPFAM" id="SSF53474">
    <property type="entry name" value="alpha/beta-Hydrolases"/>
    <property type="match status" value="1"/>
</dbReference>
<evidence type="ECO:0000256" key="1">
    <source>
        <dbReference type="ARBA" id="ARBA00022801"/>
    </source>
</evidence>